<sequence>MAFRCVVCDVKFDKCNHFKRHLETKKHKINDTFQKLSEKTVDGEQVHETCIGSTGPYDGDGHVNDHVFCGSDSDAEIQDDDGVEELGGAYTNTTQIRGSNDEWFPFPSKLSLLLYGLLHSPTHHISLEVAKYVWFILSEVGVPNIPPINQVRNMKFGDLNVEDLIIKGEDDSGLPLYIIKPSEIAKLNMSNPTISPNIARYPRKTTVIKEQRDGTRLREIISPWASVNDIHFHVGEPVKITNNALAGVIRAFYESDENVLAEIKIAEGDRNYENDDNLMERSRLVTVPLTSLSKDVEPSVMNDSITTSGQLVEKPKEIPKVSIPVNLFIDDTSTNVSKRWQPMHCAQMQLAGVPLQFRNNEIYSNFLGASEHASVLSISKLILQDIESTQQNPVETFDADMKTCIAIKMEVASLIADFNMLSLACNHAGATALKFCPKCHADRDTCSSKERERFPQETMRTVERLRLRGTEQSKKSLKKQTGVKDYDNPFWEVLNPHRDIPSGVLHLFHLGTSKHLLKVCIESLSENKVSVLESHLSGLDSQQQITFNICKNLNSRQGKDLKKFINRMVCKDSFDDEDIQLLDNLVKKYLQIVEEHLPQLKNKVKTHLLTHLTDEISRHGPPLGYSEDVFEKRHGLIRAKLFNQENQLARSRDTAILFGKSCVFLHVLMGGFFQTNDATWTQSTKSVQELAQRKEMIDFLGHLSTKDPNYESHMPVLLMPIRCNNKKAILQELSSFHPQCLLLQGLIDLGTPSPTVDGKMITYQGCRSQDGSVIKEGMSLAYMNRENEVEIGLFKRGYLILLENQRKSLITVEKGHIQTTSFLGCPIVHLKNETDVVPLHRVLSYVPLVHHCAHSHCTIREGRTTIRVEQEDKDVKEAQDAEFLPKLNLNAHIQATKKAKSYERRRAQEDSIKLVGKNLTRATELKDYLEPTTRLTEDKLFIRVNKLWE</sequence>
<evidence type="ECO:0000313" key="3">
    <source>
        <dbReference type="Proteomes" id="UP000005408"/>
    </source>
</evidence>
<dbReference type="InterPro" id="IPR041078">
    <property type="entry name" value="Plavaka"/>
</dbReference>
<organism evidence="2 3">
    <name type="scientific">Magallana gigas</name>
    <name type="common">Pacific oyster</name>
    <name type="synonym">Crassostrea gigas</name>
    <dbReference type="NCBI Taxonomy" id="29159"/>
    <lineage>
        <taxon>Eukaryota</taxon>
        <taxon>Metazoa</taxon>
        <taxon>Spiralia</taxon>
        <taxon>Lophotrochozoa</taxon>
        <taxon>Mollusca</taxon>
        <taxon>Bivalvia</taxon>
        <taxon>Autobranchia</taxon>
        <taxon>Pteriomorphia</taxon>
        <taxon>Ostreida</taxon>
        <taxon>Ostreoidea</taxon>
        <taxon>Ostreidae</taxon>
        <taxon>Magallana</taxon>
    </lineage>
</organism>
<keyword evidence="3" id="KW-1185">Reference proteome</keyword>
<name>A0A8W8LXV6_MAGGI</name>
<dbReference type="AlphaFoldDB" id="A0A8W8LXV6"/>
<dbReference type="PANTHER" id="PTHR31912">
    <property type="entry name" value="IP13529P"/>
    <property type="match status" value="1"/>
</dbReference>
<dbReference type="EnsemblMetazoa" id="G29618.1">
    <property type="protein sequence ID" value="G29618.1:cds"/>
    <property type="gene ID" value="G29618"/>
</dbReference>
<evidence type="ECO:0000313" key="2">
    <source>
        <dbReference type="EnsemblMetazoa" id="G29618.1:cds"/>
    </source>
</evidence>
<evidence type="ECO:0000259" key="1">
    <source>
        <dbReference type="PROSITE" id="PS00028"/>
    </source>
</evidence>
<dbReference type="InterPro" id="IPR013087">
    <property type="entry name" value="Znf_C2H2_type"/>
</dbReference>
<proteinExistence type="predicted"/>
<protein>
    <recommendedName>
        <fullName evidence="1">C2H2-type domain-containing protein</fullName>
    </recommendedName>
</protein>
<feature type="domain" description="C2H2-type" evidence="1">
    <location>
        <begin position="5"/>
        <end position="27"/>
    </location>
</feature>
<dbReference type="Proteomes" id="UP000005408">
    <property type="component" value="Unassembled WGS sequence"/>
</dbReference>
<dbReference type="Pfam" id="PF18759">
    <property type="entry name" value="Plavaka"/>
    <property type="match status" value="1"/>
</dbReference>
<reference evidence="2" key="1">
    <citation type="submission" date="2022-08" db="UniProtKB">
        <authorList>
            <consortium name="EnsemblMetazoa"/>
        </authorList>
    </citation>
    <scope>IDENTIFICATION</scope>
    <source>
        <strain evidence="2">05x7-T-G4-1.051#20</strain>
    </source>
</reference>
<accession>A0A8W8LXV6</accession>
<dbReference type="PANTHER" id="PTHR31912:SF34">
    <property type="entry name" value="NOTOCHORD-RELATED PROTEIN"/>
    <property type="match status" value="1"/>
</dbReference>
<dbReference type="PROSITE" id="PS00028">
    <property type="entry name" value="ZINC_FINGER_C2H2_1"/>
    <property type="match status" value="1"/>
</dbReference>